<reference evidence="3 4" key="1">
    <citation type="journal article" date="2024" name="BMC Genomics">
        <title>De novo assembly and annotation of Popillia japonica's genome with initial clues to its potential as an invasive pest.</title>
        <authorList>
            <person name="Cucini C."/>
            <person name="Boschi S."/>
            <person name="Funari R."/>
            <person name="Cardaioli E."/>
            <person name="Iannotti N."/>
            <person name="Marturano G."/>
            <person name="Paoli F."/>
            <person name="Bruttini M."/>
            <person name="Carapelli A."/>
            <person name="Frati F."/>
            <person name="Nardi F."/>
        </authorList>
    </citation>
    <scope>NUCLEOTIDE SEQUENCE [LARGE SCALE GENOMIC DNA]</scope>
    <source>
        <strain evidence="3">DMR45628</strain>
    </source>
</reference>
<evidence type="ECO:0000256" key="1">
    <source>
        <dbReference type="SAM" id="SignalP"/>
    </source>
</evidence>
<dbReference type="Pfam" id="PF16470">
    <property type="entry name" value="S8_pro-domain"/>
    <property type="match status" value="1"/>
</dbReference>
<sequence>MPLIWRFFLASYSLFLYTLAAEVFSNSFLVKFRRGVELDEADDVARRNGFVNVGPILGSSQEYHFINHDVPTARTKRSIPHVRKLKVEPLVSKFDLHLYTVCKVMG</sequence>
<keyword evidence="4" id="KW-1185">Reference proteome</keyword>
<organism evidence="3 4">
    <name type="scientific">Popillia japonica</name>
    <name type="common">Japanese beetle</name>
    <dbReference type="NCBI Taxonomy" id="7064"/>
    <lineage>
        <taxon>Eukaryota</taxon>
        <taxon>Metazoa</taxon>
        <taxon>Ecdysozoa</taxon>
        <taxon>Arthropoda</taxon>
        <taxon>Hexapoda</taxon>
        <taxon>Insecta</taxon>
        <taxon>Pterygota</taxon>
        <taxon>Neoptera</taxon>
        <taxon>Endopterygota</taxon>
        <taxon>Coleoptera</taxon>
        <taxon>Polyphaga</taxon>
        <taxon>Scarabaeiformia</taxon>
        <taxon>Scarabaeidae</taxon>
        <taxon>Rutelinae</taxon>
        <taxon>Popillia</taxon>
    </lineage>
</organism>
<dbReference type="Proteomes" id="UP001458880">
    <property type="component" value="Unassembled WGS sequence"/>
</dbReference>
<feature type="chain" id="PRO_5043318109" evidence="1">
    <location>
        <begin position="21"/>
        <end position="106"/>
    </location>
</feature>
<evidence type="ECO:0000259" key="2">
    <source>
        <dbReference type="Pfam" id="PF16470"/>
    </source>
</evidence>
<keyword evidence="1" id="KW-0732">Signal</keyword>
<dbReference type="AlphaFoldDB" id="A0AAW1NKP0"/>
<gene>
    <name evidence="3" type="ORF">QE152_g107</name>
</gene>
<dbReference type="EMBL" id="JASPKY010000001">
    <property type="protein sequence ID" value="KAK9759218.1"/>
    <property type="molecule type" value="Genomic_DNA"/>
</dbReference>
<feature type="signal peptide" evidence="1">
    <location>
        <begin position="1"/>
        <end position="20"/>
    </location>
</feature>
<dbReference type="InterPro" id="IPR032815">
    <property type="entry name" value="S8_pro-domain"/>
</dbReference>
<comment type="caution">
    <text evidence="3">The sequence shown here is derived from an EMBL/GenBank/DDBJ whole genome shotgun (WGS) entry which is preliminary data.</text>
</comment>
<proteinExistence type="predicted"/>
<accession>A0AAW1NKP0</accession>
<protein>
    <submittedName>
        <fullName evidence="3">Peptidase S8 pro-domain</fullName>
    </submittedName>
</protein>
<dbReference type="Gene3D" id="3.30.70.850">
    <property type="entry name" value="Peptidase S8, pro-domain"/>
    <property type="match status" value="1"/>
</dbReference>
<feature type="domain" description="Peptidase S8 pro-domain" evidence="2">
    <location>
        <begin position="27"/>
        <end position="94"/>
    </location>
</feature>
<dbReference type="InterPro" id="IPR038466">
    <property type="entry name" value="S8_pro-domain_sf"/>
</dbReference>
<name>A0AAW1NKP0_POPJA</name>
<dbReference type="SUPFAM" id="SSF54897">
    <property type="entry name" value="Protease propeptides/inhibitors"/>
    <property type="match status" value="1"/>
</dbReference>
<evidence type="ECO:0000313" key="4">
    <source>
        <dbReference type="Proteomes" id="UP001458880"/>
    </source>
</evidence>
<evidence type="ECO:0000313" key="3">
    <source>
        <dbReference type="EMBL" id="KAK9759218.1"/>
    </source>
</evidence>